<dbReference type="InterPro" id="IPR003591">
    <property type="entry name" value="Leu-rich_rpt_typical-subtyp"/>
</dbReference>
<dbReference type="InterPro" id="IPR046956">
    <property type="entry name" value="RLP23-like"/>
</dbReference>
<evidence type="ECO:0000256" key="5">
    <source>
        <dbReference type="ARBA" id="ARBA00022692"/>
    </source>
</evidence>
<keyword evidence="14" id="KW-1185">Reference proteome</keyword>
<organism evidence="13 14">
    <name type="scientific">Gossypium darwinii</name>
    <name type="common">Darwin's cotton</name>
    <name type="synonym">Gossypium barbadense var. darwinii</name>
    <dbReference type="NCBI Taxonomy" id="34276"/>
    <lineage>
        <taxon>Eukaryota</taxon>
        <taxon>Viridiplantae</taxon>
        <taxon>Streptophyta</taxon>
        <taxon>Embryophyta</taxon>
        <taxon>Tracheophyta</taxon>
        <taxon>Spermatophyta</taxon>
        <taxon>Magnoliopsida</taxon>
        <taxon>eudicotyledons</taxon>
        <taxon>Gunneridae</taxon>
        <taxon>Pentapetalae</taxon>
        <taxon>rosids</taxon>
        <taxon>malvids</taxon>
        <taxon>Malvales</taxon>
        <taxon>Malvaceae</taxon>
        <taxon>Malvoideae</taxon>
        <taxon>Gossypium</taxon>
    </lineage>
</organism>
<keyword evidence="8 12" id="KW-1133">Transmembrane helix</keyword>
<dbReference type="SMART" id="SM00369">
    <property type="entry name" value="LRR_TYP"/>
    <property type="match status" value="8"/>
</dbReference>
<dbReference type="Pfam" id="PF13855">
    <property type="entry name" value="LRR_8"/>
    <property type="match status" value="2"/>
</dbReference>
<evidence type="ECO:0000256" key="12">
    <source>
        <dbReference type="SAM" id="Phobius"/>
    </source>
</evidence>
<dbReference type="SUPFAM" id="SSF52047">
    <property type="entry name" value="RNI-like"/>
    <property type="match status" value="1"/>
</dbReference>
<dbReference type="Pfam" id="PF00560">
    <property type="entry name" value="LRR_1"/>
    <property type="match status" value="5"/>
</dbReference>
<evidence type="ECO:0000256" key="9">
    <source>
        <dbReference type="ARBA" id="ARBA00023136"/>
    </source>
</evidence>
<dbReference type="GO" id="GO:0005886">
    <property type="term" value="C:plasma membrane"/>
    <property type="evidence" value="ECO:0007669"/>
    <property type="project" value="UniProtKB-SubCell"/>
</dbReference>
<dbReference type="Proteomes" id="UP000323506">
    <property type="component" value="Chromosome D11"/>
</dbReference>
<evidence type="ECO:0000313" key="14">
    <source>
        <dbReference type="Proteomes" id="UP000323506"/>
    </source>
</evidence>
<protein>
    <recommendedName>
        <fullName evidence="15">Leucine-rich repeat-containing N-terminal plant-type domain-containing protein</fullName>
    </recommendedName>
</protein>
<evidence type="ECO:0000256" key="4">
    <source>
        <dbReference type="ARBA" id="ARBA00022614"/>
    </source>
</evidence>
<evidence type="ECO:0000256" key="8">
    <source>
        <dbReference type="ARBA" id="ARBA00022989"/>
    </source>
</evidence>
<name>A0A5D2AVA1_GOSDA</name>
<evidence type="ECO:0000256" key="1">
    <source>
        <dbReference type="ARBA" id="ARBA00004251"/>
    </source>
</evidence>
<keyword evidence="9 12" id="KW-0472">Membrane</keyword>
<comment type="subcellular location">
    <subcellularLocation>
        <location evidence="1">Cell membrane</location>
        <topology evidence="1">Single-pass type I membrane protein</topology>
    </subcellularLocation>
</comment>
<keyword evidence="4" id="KW-0433">Leucine-rich repeat</keyword>
<dbReference type="Gene3D" id="3.80.10.10">
    <property type="entry name" value="Ribonuclease Inhibitor"/>
    <property type="match status" value="3"/>
</dbReference>
<dbReference type="EMBL" id="CM017711">
    <property type="protein sequence ID" value="TYG47152.1"/>
    <property type="molecule type" value="Genomic_DNA"/>
</dbReference>
<evidence type="ECO:0008006" key="15">
    <source>
        <dbReference type="Google" id="ProtNLM"/>
    </source>
</evidence>
<evidence type="ECO:0000256" key="7">
    <source>
        <dbReference type="ARBA" id="ARBA00022737"/>
    </source>
</evidence>
<evidence type="ECO:0000256" key="10">
    <source>
        <dbReference type="ARBA" id="ARBA00023170"/>
    </source>
</evidence>
<dbReference type="AlphaFoldDB" id="A0A5D2AVA1"/>
<dbReference type="FunFam" id="3.80.10.10:FF:000213">
    <property type="entry name" value="Tyrosine-sulfated glycopeptide receptor 1"/>
    <property type="match status" value="1"/>
</dbReference>
<sequence>MRGNSFNGLIPLELFHLANLEFLDLSDNMIERVLPNDVVGLKSLKQLSLDANFIHGQLPEEIGNLIELKQFTVPGNQISGRIPLSILQLRKLEVLNLQNNSFSLEIPADIGSLANLTTLDLSKNRLSGEVPLSVRNMLSGEFLTWFFDLNEMKKLHLGGNKLTWNNNLAIELKWPLPKSISNTHRLLLLDLSKNSFSGNEFPAFGPDSLIAFVDVSSNTFSGKVPSDFRLFTHLDLHGNNISGEFPAFFSQMSSFQVLNLRNNSIKGSISNDLSSHSSLRILDLSNNYLNGEIPQSLGNLTGMIETPNAPLTLSEIFKFPVEIHDLIVNCKKAKQGLSIRNRDIYTFLDLSKNRLSGEIPHSLGGLKSLKLLNLSFNELSGKIPISFGDLESVETLDLSHNSLDGEIPGTFSKLLELNYLDLSNNKLGGKIPGGPQMDTLVDPNMYANNSGLCGVQIEVPCEKDLVLPGPPLRKKQEPMYSWIATGVRYPVGFLSSTAVMYVLGYFNTAPAYHRRGRRRSSLR</sequence>
<dbReference type="PANTHER" id="PTHR48063">
    <property type="entry name" value="LRR RECEPTOR-LIKE KINASE"/>
    <property type="match status" value="1"/>
</dbReference>
<keyword evidence="3" id="KW-1003">Cell membrane</keyword>
<reference evidence="13 14" key="1">
    <citation type="submission" date="2019-06" db="EMBL/GenBank/DDBJ databases">
        <title>WGS assembly of Gossypium darwinii.</title>
        <authorList>
            <person name="Chen Z.J."/>
            <person name="Sreedasyam A."/>
            <person name="Ando A."/>
            <person name="Song Q."/>
            <person name="De L."/>
            <person name="Hulse-Kemp A."/>
            <person name="Ding M."/>
            <person name="Ye W."/>
            <person name="Kirkbride R."/>
            <person name="Jenkins J."/>
            <person name="Plott C."/>
            <person name="Lovell J."/>
            <person name="Lin Y.-M."/>
            <person name="Vaughn R."/>
            <person name="Liu B."/>
            <person name="Li W."/>
            <person name="Simpson S."/>
            <person name="Scheffler B."/>
            <person name="Saski C."/>
            <person name="Grover C."/>
            <person name="Hu G."/>
            <person name="Conover J."/>
            <person name="Carlson J."/>
            <person name="Shu S."/>
            <person name="Boston L."/>
            <person name="Williams M."/>
            <person name="Peterson D."/>
            <person name="Mcgee K."/>
            <person name="Jones D."/>
            <person name="Wendel J."/>
            <person name="Stelly D."/>
            <person name="Grimwood J."/>
            <person name="Schmutz J."/>
        </authorList>
    </citation>
    <scope>NUCLEOTIDE SEQUENCE [LARGE SCALE GENOMIC DNA]</scope>
    <source>
        <strain evidence="13">1808015.09</strain>
    </source>
</reference>
<evidence type="ECO:0000256" key="3">
    <source>
        <dbReference type="ARBA" id="ARBA00022475"/>
    </source>
</evidence>
<keyword evidence="5 12" id="KW-0812">Transmembrane</keyword>
<evidence type="ECO:0000313" key="13">
    <source>
        <dbReference type="EMBL" id="TYG47152.1"/>
    </source>
</evidence>
<accession>A0A5D2AVA1</accession>
<dbReference type="SMART" id="SM00365">
    <property type="entry name" value="LRR_SD22"/>
    <property type="match status" value="5"/>
</dbReference>
<dbReference type="InterPro" id="IPR001611">
    <property type="entry name" value="Leu-rich_rpt"/>
</dbReference>
<keyword evidence="11" id="KW-0325">Glycoprotein</keyword>
<keyword evidence="7" id="KW-0677">Repeat</keyword>
<evidence type="ECO:0000256" key="6">
    <source>
        <dbReference type="ARBA" id="ARBA00022729"/>
    </source>
</evidence>
<dbReference type="PRINTS" id="PR00019">
    <property type="entry name" value="LEURICHRPT"/>
</dbReference>
<keyword evidence="6" id="KW-0732">Signal</keyword>
<dbReference type="FunFam" id="3.80.10.10:FF:000041">
    <property type="entry name" value="LRR receptor-like serine/threonine-protein kinase ERECTA"/>
    <property type="match status" value="1"/>
</dbReference>
<dbReference type="InterPro" id="IPR032675">
    <property type="entry name" value="LRR_dom_sf"/>
</dbReference>
<evidence type="ECO:0000256" key="11">
    <source>
        <dbReference type="ARBA" id="ARBA00023180"/>
    </source>
</evidence>
<evidence type="ECO:0000256" key="2">
    <source>
        <dbReference type="ARBA" id="ARBA00009592"/>
    </source>
</evidence>
<feature type="transmembrane region" description="Helical" evidence="12">
    <location>
        <begin position="489"/>
        <end position="509"/>
    </location>
</feature>
<keyword evidence="10" id="KW-0675">Receptor</keyword>
<comment type="similarity">
    <text evidence="2">Belongs to the RLP family.</text>
</comment>
<proteinExistence type="inferred from homology"/>
<gene>
    <name evidence="13" type="ORF">ES288_D11G315300v1</name>
</gene>